<sequence>MNKVHTVSILTKRIFKKTLEIQKKFPELYELLDETPLFFSFTEKDITVKDLRQYLISLSMQQKSFEKRIKKIIF</sequence>
<dbReference type="EMBL" id="PPEG02000005">
    <property type="protein sequence ID" value="PWN60894.1"/>
    <property type="molecule type" value="Genomic_DNA"/>
</dbReference>
<gene>
    <name evidence="1" type="ORF">C1634_012545</name>
</gene>
<dbReference type="AlphaFoldDB" id="A0A316WHP6"/>
<protein>
    <submittedName>
        <fullName evidence="1">Uncharacterized protein</fullName>
    </submittedName>
</protein>
<proteinExistence type="predicted"/>
<name>A0A316WHP6_9FLAO</name>
<accession>A0A316WHP6</accession>
<reference evidence="1 2" key="1">
    <citation type="submission" date="2018-04" db="EMBL/GenBank/DDBJ databases">
        <title>Chryseobacterium oncorhynchi 701B-08T from rainbow trout, and Chryseobacterium viscerum 687B-08T from diseased fish.</title>
        <authorList>
            <person name="Jeong J.-J."/>
            <person name="Lee Y.J."/>
            <person name="Pathiraja D."/>
            <person name="Park B."/>
            <person name="Choi I.-G."/>
            <person name="Kim K.D."/>
        </authorList>
    </citation>
    <scope>NUCLEOTIDE SEQUENCE [LARGE SCALE GENOMIC DNA]</scope>
    <source>
        <strain evidence="1 2">687B-08</strain>
    </source>
</reference>
<comment type="caution">
    <text evidence="1">The sequence shown here is derived from an EMBL/GenBank/DDBJ whole genome shotgun (WGS) entry which is preliminary data.</text>
</comment>
<dbReference type="Proteomes" id="UP000236413">
    <property type="component" value="Unassembled WGS sequence"/>
</dbReference>
<evidence type="ECO:0000313" key="2">
    <source>
        <dbReference type="Proteomes" id="UP000236413"/>
    </source>
</evidence>
<evidence type="ECO:0000313" key="1">
    <source>
        <dbReference type="EMBL" id="PWN60894.1"/>
    </source>
</evidence>
<organism evidence="1 2">
    <name type="scientific">Chryseobacterium viscerum</name>
    <dbReference type="NCBI Taxonomy" id="1037377"/>
    <lineage>
        <taxon>Bacteria</taxon>
        <taxon>Pseudomonadati</taxon>
        <taxon>Bacteroidota</taxon>
        <taxon>Flavobacteriia</taxon>
        <taxon>Flavobacteriales</taxon>
        <taxon>Weeksellaceae</taxon>
        <taxon>Chryseobacterium group</taxon>
        <taxon>Chryseobacterium</taxon>
    </lineage>
</organism>